<evidence type="ECO:0000313" key="1">
    <source>
        <dbReference type="EMBL" id="CAB44438.1"/>
    </source>
</evidence>
<proteinExistence type="predicted"/>
<reference evidence="1" key="1">
    <citation type="journal article" date="1998" name="Arterioscler. Thromb. Vasc. Biol.">
        <title>Distinct promoters induce APOBEC-1 expression in rat liver and intestine.</title>
        <authorList>
            <person name="Greeve J."/>
            <person name="Axelos D."/>
            <person name="Welker S."/>
            <person name="Schipper M."/>
            <person name="Greten H."/>
        </authorList>
    </citation>
    <scope>NUCLEOTIDE SEQUENCE</scope>
</reference>
<feature type="non-terminal residue" evidence="1">
    <location>
        <position position="33"/>
    </location>
</feature>
<reference evidence="1" key="2">
    <citation type="submission" date="1998-06" db="EMBL/GenBank/DDBJ databases">
        <authorList>
            <person name="Greeve J.C."/>
        </authorList>
    </citation>
    <scope>NUCLEOTIDE SEQUENCE</scope>
</reference>
<feature type="non-terminal residue" evidence="1">
    <location>
        <position position="1"/>
    </location>
</feature>
<accession>Q9WUX2</accession>
<protein>
    <submittedName>
        <fullName evidence="1">APOBEC-1 protein</fullName>
    </submittedName>
</protein>
<name>Q9WUX2_RAT</name>
<organism evidence="1">
    <name type="scientific">Rattus norvegicus</name>
    <name type="common">Rat</name>
    <dbReference type="NCBI Taxonomy" id="10116"/>
    <lineage>
        <taxon>Eukaryota</taxon>
        <taxon>Metazoa</taxon>
        <taxon>Chordata</taxon>
        <taxon>Craniata</taxon>
        <taxon>Vertebrata</taxon>
        <taxon>Euteleostomi</taxon>
        <taxon>Mammalia</taxon>
        <taxon>Eutheria</taxon>
        <taxon>Euarchontoglires</taxon>
        <taxon>Glires</taxon>
        <taxon>Rodentia</taxon>
        <taxon>Myomorpha</taxon>
        <taxon>Muroidea</taxon>
        <taxon>Muridae</taxon>
        <taxon>Murinae</taxon>
        <taxon>Rattus</taxon>
    </lineage>
</organism>
<dbReference type="AlphaFoldDB" id="Q9WUX2"/>
<gene>
    <name evidence="1" type="primary">apobec-1</name>
</gene>
<dbReference type="EMBL" id="AJ006696">
    <property type="protein sequence ID" value="CAB44438.1"/>
    <property type="molecule type" value="Genomic_DNA"/>
</dbReference>
<sequence>GSLCLLPLQNHCAHESWILKAERRSSLEIRSGR</sequence>